<dbReference type="EnsemblMetazoa" id="ASIC021129-RA">
    <property type="protein sequence ID" value="ASIC021129-PA"/>
    <property type="gene ID" value="ASIC021129"/>
</dbReference>
<dbReference type="EMBL" id="KE525406">
    <property type="protein sequence ID" value="KFB52824.1"/>
    <property type="molecule type" value="Genomic_DNA"/>
</dbReference>
<dbReference type="VEuPathDB" id="VectorBase:ASIC021129"/>
<protein>
    <submittedName>
        <fullName evidence="1">Uncharacterized protein LOC101753552 isoform X2</fullName>
    </submittedName>
</protein>
<evidence type="ECO:0000313" key="3">
    <source>
        <dbReference type="Proteomes" id="UP000030765"/>
    </source>
</evidence>
<evidence type="ECO:0000313" key="1">
    <source>
        <dbReference type="EMBL" id="KFB52824.1"/>
    </source>
</evidence>
<dbReference type="Proteomes" id="UP000030765">
    <property type="component" value="Unassembled WGS sequence"/>
</dbReference>
<proteinExistence type="predicted"/>
<evidence type="ECO:0000313" key="2">
    <source>
        <dbReference type="EnsemblMetazoa" id="ASIC021129-PA"/>
    </source>
</evidence>
<organism evidence="1">
    <name type="scientific">Anopheles sinensis</name>
    <name type="common">Mosquito</name>
    <dbReference type="NCBI Taxonomy" id="74873"/>
    <lineage>
        <taxon>Eukaryota</taxon>
        <taxon>Metazoa</taxon>
        <taxon>Ecdysozoa</taxon>
        <taxon>Arthropoda</taxon>
        <taxon>Hexapoda</taxon>
        <taxon>Insecta</taxon>
        <taxon>Pterygota</taxon>
        <taxon>Neoptera</taxon>
        <taxon>Endopterygota</taxon>
        <taxon>Diptera</taxon>
        <taxon>Nematocera</taxon>
        <taxon>Culicoidea</taxon>
        <taxon>Culicidae</taxon>
        <taxon>Anophelinae</taxon>
        <taxon>Anopheles</taxon>
    </lineage>
</organism>
<keyword evidence="3" id="KW-1185">Reference proteome</keyword>
<dbReference type="AlphaFoldDB" id="A0A084WRI0"/>
<sequence length="95" mass="10021">MTEKAPISLVHDCILAVCLRTFQPNLSTGTNTSSLPSTNHGSAVCWCIASPKVTDGTTAPLNCRKDAYAVGEHISSWQTGSCTEAPCPTVVLDEL</sequence>
<dbReference type="EMBL" id="ATLV01026080">
    <property type="status" value="NOT_ANNOTATED_CDS"/>
    <property type="molecule type" value="Genomic_DNA"/>
</dbReference>
<accession>A0A084WRI0</accession>
<name>A0A084WRI0_ANOSI</name>
<gene>
    <name evidence="1" type="ORF">ZHAS_00021129</name>
</gene>
<reference evidence="1 3" key="1">
    <citation type="journal article" date="2014" name="BMC Genomics">
        <title>Genome sequence of Anopheles sinensis provides insight into genetics basis of mosquito competence for malaria parasites.</title>
        <authorList>
            <person name="Zhou D."/>
            <person name="Zhang D."/>
            <person name="Ding G."/>
            <person name="Shi L."/>
            <person name="Hou Q."/>
            <person name="Ye Y."/>
            <person name="Xu Y."/>
            <person name="Zhou H."/>
            <person name="Xiong C."/>
            <person name="Li S."/>
            <person name="Yu J."/>
            <person name="Hong S."/>
            <person name="Yu X."/>
            <person name="Zou P."/>
            <person name="Chen C."/>
            <person name="Chang X."/>
            <person name="Wang W."/>
            <person name="Lv Y."/>
            <person name="Sun Y."/>
            <person name="Ma L."/>
            <person name="Shen B."/>
            <person name="Zhu C."/>
        </authorList>
    </citation>
    <scope>NUCLEOTIDE SEQUENCE [LARGE SCALE GENOMIC DNA]</scope>
</reference>
<reference evidence="2" key="2">
    <citation type="submission" date="2020-05" db="UniProtKB">
        <authorList>
            <consortium name="EnsemblMetazoa"/>
        </authorList>
    </citation>
    <scope>IDENTIFICATION</scope>
</reference>